<evidence type="ECO:0000256" key="3">
    <source>
        <dbReference type="ARBA" id="ARBA00022692"/>
    </source>
</evidence>
<reference evidence="7 8" key="1">
    <citation type="journal article" date="2016" name="Int. J. Syst. Evol. Microbiol.">
        <title>Arsenicitalea aurantiaca gen. nov., sp. nov., a new member of the family Hyphomicrobiaceae, isolated from high-arsenic sediment.</title>
        <authorList>
            <person name="Mu Y."/>
            <person name="Zhou L."/>
            <person name="Zeng X.C."/>
            <person name="Liu L."/>
            <person name="Pan Y."/>
            <person name="Chen X."/>
            <person name="Wang J."/>
            <person name="Li S."/>
            <person name="Li W.J."/>
            <person name="Wang Y."/>
        </authorList>
    </citation>
    <scope>NUCLEOTIDE SEQUENCE [LARGE SCALE GENOMIC DNA]</scope>
    <source>
        <strain evidence="7 8">42-50</strain>
    </source>
</reference>
<feature type="transmembrane region" description="Helical" evidence="6">
    <location>
        <begin position="169"/>
        <end position="188"/>
    </location>
</feature>
<dbReference type="Proteomes" id="UP000281547">
    <property type="component" value="Unassembled WGS sequence"/>
</dbReference>
<accession>A0A433XM76</accession>
<feature type="transmembrane region" description="Helical" evidence="6">
    <location>
        <begin position="282"/>
        <end position="306"/>
    </location>
</feature>
<dbReference type="OrthoDB" id="7267641at2"/>
<evidence type="ECO:0000256" key="1">
    <source>
        <dbReference type="ARBA" id="ARBA00004651"/>
    </source>
</evidence>
<name>A0A433XM76_9HYPH</name>
<evidence type="ECO:0000256" key="6">
    <source>
        <dbReference type="SAM" id="Phobius"/>
    </source>
</evidence>
<sequence length="410" mass="43475">MASGGSLLAAAAAQLVTFATLASQLGPDQFGLYVVITAITTIAVPIVGLGAQECLVRRVARDRSIYPAMLGHNLILIGGTGLPLLLIGLVVLPIVLPLSADPLVNHGGYLLLLASNLILHKVIFIATQAFIAHSRFAPANGLEVFYAFARTAAALLACLVFGVERVADWAVWYFACHVLVTLVALFALRQLGAPQWRIVRDEIWTGILFATQFIFRTLRQNTDLLVIAMVTSPEVTGSYGIARRILDSSYLSVEALNRLIYPGSAAASVAGLHKISRRARNVLLAAVGIAVLAALAIFICAPILPLLFGAEYVSLVSIVRVLCWGVILFAAYAVALDTLGASGNQRVRAWILNSANMIGAGLIAVLTWQFGLAGAFGAFYATEVALVVASLVVLVFLTKADRARAQEGAT</sequence>
<dbReference type="EMBL" id="RZNJ01000001">
    <property type="protein sequence ID" value="RUT35179.1"/>
    <property type="molecule type" value="Genomic_DNA"/>
</dbReference>
<evidence type="ECO:0000313" key="7">
    <source>
        <dbReference type="EMBL" id="RUT35179.1"/>
    </source>
</evidence>
<proteinExistence type="predicted"/>
<keyword evidence="8" id="KW-1185">Reference proteome</keyword>
<dbReference type="InterPro" id="IPR050833">
    <property type="entry name" value="Poly_Biosynth_Transport"/>
</dbReference>
<organism evidence="7 8">
    <name type="scientific">Arsenicitalea aurantiaca</name>
    <dbReference type="NCBI Taxonomy" id="1783274"/>
    <lineage>
        <taxon>Bacteria</taxon>
        <taxon>Pseudomonadati</taxon>
        <taxon>Pseudomonadota</taxon>
        <taxon>Alphaproteobacteria</taxon>
        <taxon>Hyphomicrobiales</taxon>
        <taxon>Devosiaceae</taxon>
        <taxon>Arsenicitalea</taxon>
    </lineage>
</organism>
<keyword evidence="5 6" id="KW-0472">Membrane</keyword>
<protein>
    <submittedName>
        <fullName evidence="7">Lipopolysaccharide biosynthesis protein</fullName>
    </submittedName>
</protein>
<evidence type="ECO:0000256" key="4">
    <source>
        <dbReference type="ARBA" id="ARBA00022989"/>
    </source>
</evidence>
<comment type="caution">
    <text evidence="7">The sequence shown here is derived from an EMBL/GenBank/DDBJ whole genome shotgun (WGS) entry which is preliminary data.</text>
</comment>
<comment type="subcellular location">
    <subcellularLocation>
        <location evidence="1">Cell membrane</location>
        <topology evidence="1">Multi-pass membrane protein</topology>
    </subcellularLocation>
</comment>
<feature type="transmembrane region" description="Helical" evidence="6">
    <location>
        <begin position="347"/>
        <end position="370"/>
    </location>
</feature>
<dbReference type="AlphaFoldDB" id="A0A433XM76"/>
<feature type="transmembrane region" description="Helical" evidence="6">
    <location>
        <begin position="144"/>
        <end position="163"/>
    </location>
</feature>
<feature type="transmembrane region" description="Helical" evidence="6">
    <location>
        <begin position="312"/>
        <end position="335"/>
    </location>
</feature>
<evidence type="ECO:0000256" key="5">
    <source>
        <dbReference type="ARBA" id="ARBA00023136"/>
    </source>
</evidence>
<dbReference type="Pfam" id="PF01943">
    <property type="entry name" value="Polysacc_synt"/>
    <property type="match status" value="1"/>
</dbReference>
<dbReference type="PANTHER" id="PTHR30250:SF11">
    <property type="entry name" value="O-ANTIGEN TRANSPORTER-RELATED"/>
    <property type="match status" value="1"/>
</dbReference>
<dbReference type="PANTHER" id="PTHR30250">
    <property type="entry name" value="PST FAMILY PREDICTED COLANIC ACID TRANSPORTER"/>
    <property type="match status" value="1"/>
</dbReference>
<keyword evidence="2" id="KW-1003">Cell membrane</keyword>
<evidence type="ECO:0000256" key="2">
    <source>
        <dbReference type="ARBA" id="ARBA00022475"/>
    </source>
</evidence>
<keyword evidence="4 6" id="KW-1133">Transmembrane helix</keyword>
<dbReference type="GO" id="GO:0005886">
    <property type="term" value="C:plasma membrane"/>
    <property type="evidence" value="ECO:0007669"/>
    <property type="project" value="UniProtKB-SubCell"/>
</dbReference>
<gene>
    <name evidence="7" type="ORF">EMQ25_01100</name>
</gene>
<feature type="transmembrane region" description="Helical" evidence="6">
    <location>
        <begin position="108"/>
        <end position="132"/>
    </location>
</feature>
<keyword evidence="3 6" id="KW-0812">Transmembrane</keyword>
<feature type="transmembrane region" description="Helical" evidence="6">
    <location>
        <begin position="32"/>
        <end position="51"/>
    </location>
</feature>
<feature type="transmembrane region" description="Helical" evidence="6">
    <location>
        <begin position="72"/>
        <end position="96"/>
    </location>
</feature>
<feature type="transmembrane region" description="Helical" evidence="6">
    <location>
        <begin position="376"/>
        <end position="397"/>
    </location>
</feature>
<evidence type="ECO:0000313" key="8">
    <source>
        <dbReference type="Proteomes" id="UP000281547"/>
    </source>
</evidence>
<dbReference type="InterPro" id="IPR002797">
    <property type="entry name" value="Polysacc_synth"/>
</dbReference>